<name>A0A402AQN4_9CHLR</name>
<dbReference type="AlphaFoldDB" id="A0A402AQN4"/>
<organism evidence="3 4">
    <name type="scientific">Dictyobacter kobayashii</name>
    <dbReference type="NCBI Taxonomy" id="2014872"/>
    <lineage>
        <taxon>Bacteria</taxon>
        <taxon>Bacillati</taxon>
        <taxon>Chloroflexota</taxon>
        <taxon>Ktedonobacteria</taxon>
        <taxon>Ktedonobacterales</taxon>
        <taxon>Dictyobacteraceae</taxon>
        <taxon>Dictyobacter</taxon>
    </lineage>
</organism>
<dbReference type="Proteomes" id="UP000287188">
    <property type="component" value="Unassembled WGS sequence"/>
</dbReference>
<comment type="caution">
    <text evidence="3">The sequence shown here is derived from an EMBL/GenBank/DDBJ whole genome shotgun (WGS) entry which is preliminary data.</text>
</comment>
<feature type="domain" description="Cupin type-2" evidence="2">
    <location>
        <begin position="33"/>
        <end position="98"/>
    </location>
</feature>
<dbReference type="InterPro" id="IPR051610">
    <property type="entry name" value="GPI/OXD"/>
</dbReference>
<evidence type="ECO:0000313" key="3">
    <source>
        <dbReference type="EMBL" id="GCE21394.1"/>
    </source>
</evidence>
<evidence type="ECO:0000313" key="4">
    <source>
        <dbReference type="Proteomes" id="UP000287188"/>
    </source>
</evidence>
<keyword evidence="1" id="KW-0479">Metal-binding</keyword>
<dbReference type="PANTHER" id="PTHR35848">
    <property type="entry name" value="OXALATE-BINDING PROTEIN"/>
    <property type="match status" value="1"/>
</dbReference>
<dbReference type="EMBL" id="BIFS01000001">
    <property type="protein sequence ID" value="GCE21394.1"/>
    <property type="molecule type" value="Genomic_DNA"/>
</dbReference>
<dbReference type="RefSeq" id="WP_126554350.1">
    <property type="nucleotide sequence ID" value="NZ_BIFS01000001.1"/>
</dbReference>
<dbReference type="Pfam" id="PF07883">
    <property type="entry name" value="Cupin_2"/>
    <property type="match status" value="1"/>
</dbReference>
<reference evidence="4" key="1">
    <citation type="submission" date="2018-12" db="EMBL/GenBank/DDBJ databases">
        <title>Tengunoibacter tsumagoiensis gen. nov., sp. nov., Dictyobacter kobayashii sp. nov., D. alpinus sp. nov., and D. joshuensis sp. nov. and description of Dictyobacteraceae fam. nov. within the order Ktedonobacterales isolated from Tengu-no-mugimeshi.</title>
        <authorList>
            <person name="Wang C.M."/>
            <person name="Zheng Y."/>
            <person name="Sakai Y."/>
            <person name="Toyoda A."/>
            <person name="Minakuchi Y."/>
            <person name="Abe K."/>
            <person name="Yokota A."/>
            <person name="Yabe S."/>
        </authorList>
    </citation>
    <scope>NUCLEOTIDE SEQUENCE [LARGE SCALE GENOMIC DNA]</scope>
    <source>
        <strain evidence="4">Uno11</strain>
    </source>
</reference>
<dbReference type="InterPro" id="IPR011051">
    <property type="entry name" value="RmlC_Cupin_sf"/>
</dbReference>
<gene>
    <name evidence="3" type="ORF">KDK_51940</name>
</gene>
<accession>A0A402AQN4</accession>
<dbReference type="GO" id="GO:0046872">
    <property type="term" value="F:metal ion binding"/>
    <property type="evidence" value="ECO:0007669"/>
    <property type="project" value="UniProtKB-KW"/>
</dbReference>
<keyword evidence="4" id="KW-1185">Reference proteome</keyword>
<evidence type="ECO:0000256" key="1">
    <source>
        <dbReference type="ARBA" id="ARBA00022723"/>
    </source>
</evidence>
<dbReference type="PANTHER" id="PTHR35848:SF6">
    <property type="entry name" value="CUPIN TYPE-2 DOMAIN-CONTAINING PROTEIN"/>
    <property type="match status" value="1"/>
</dbReference>
<dbReference type="InterPro" id="IPR014710">
    <property type="entry name" value="RmlC-like_jellyroll"/>
</dbReference>
<proteinExistence type="predicted"/>
<dbReference type="SUPFAM" id="SSF51182">
    <property type="entry name" value="RmlC-like cupins"/>
    <property type="match status" value="1"/>
</dbReference>
<protein>
    <recommendedName>
        <fullName evidence="2">Cupin type-2 domain-containing protein</fullName>
    </recommendedName>
</protein>
<dbReference type="OrthoDB" id="122936at2"/>
<dbReference type="Gene3D" id="2.60.120.10">
    <property type="entry name" value="Jelly Rolls"/>
    <property type="match status" value="1"/>
</dbReference>
<dbReference type="InterPro" id="IPR013096">
    <property type="entry name" value="Cupin_2"/>
</dbReference>
<evidence type="ECO:0000259" key="2">
    <source>
        <dbReference type="Pfam" id="PF07883"/>
    </source>
</evidence>
<sequence length="118" mass="12815">MDIFQLAQLQAKHASTQKLYNEFLRVPTLSVGLYVLPAGALDPQLPHSEDEVYIVQSGQATIQVAGEDQPVSAGSIIFVAAGVDHRFHSITEDLSVLVFFAPAEYSLAKDNTNSLDDL</sequence>